<comment type="subcellular location">
    <subcellularLocation>
        <location evidence="1 14">Cell outer membrane</location>
        <topology evidence="1 14">Multi-pass membrane protein</topology>
    </subcellularLocation>
</comment>
<keyword evidence="10 15" id="KW-0798">TonB box</keyword>
<dbReference type="GO" id="GO:0015344">
    <property type="term" value="F:siderophore uptake transmembrane transporter activity"/>
    <property type="evidence" value="ECO:0007669"/>
    <property type="project" value="TreeGrafter"/>
</dbReference>
<evidence type="ECO:0000256" key="12">
    <source>
        <dbReference type="ARBA" id="ARBA00023170"/>
    </source>
</evidence>
<evidence type="ECO:0000256" key="15">
    <source>
        <dbReference type="RuleBase" id="RU003357"/>
    </source>
</evidence>
<keyword evidence="13 14" id="KW-0998">Cell outer membrane</keyword>
<comment type="similarity">
    <text evidence="2 14 15">Belongs to the TonB-dependent receptor family.</text>
</comment>
<evidence type="ECO:0000256" key="5">
    <source>
        <dbReference type="ARBA" id="ARBA00022496"/>
    </source>
</evidence>
<name>A0A1H0DCZ2_9GAMM</name>
<dbReference type="InterPro" id="IPR000531">
    <property type="entry name" value="Beta-barrel_TonB"/>
</dbReference>
<evidence type="ECO:0000256" key="2">
    <source>
        <dbReference type="ARBA" id="ARBA00009810"/>
    </source>
</evidence>
<reference evidence="19" key="1">
    <citation type="submission" date="2016-10" db="EMBL/GenBank/DDBJ databases">
        <authorList>
            <person name="Varghese N."/>
            <person name="Submissions S."/>
        </authorList>
    </citation>
    <scope>NUCLEOTIDE SEQUENCE [LARGE SCALE GENOMIC DNA]</scope>
    <source>
        <strain evidence="19">CGMCC 1.6494</strain>
    </source>
</reference>
<evidence type="ECO:0000256" key="7">
    <source>
        <dbReference type="ARBA" id="ARBA00022729"/>
    </source>
</evidence>
<keyword evidence="12" id="KW-0675">Receptor</keyword>
<evidence type="ECO:0000256" key="11">
    <source>
        <dbReference type="ARBA" id="ARBA00023136"/>
    </source>
</evidence>
<dbReference type="EMBL" id="FNII01000007">
    <property type="protein sequence ID" value="SDN67856.1"/>
    <property type="molecule type" value="Genomic_DNA"/>
</dbReference>
<dbReference type="InterPro" id="IPR036942">
    <property type="entry name" value="Beta-barrel_TonB_sf"/>
</dbReference>
<dbReference type="Gene3D" id="2.40.170.20">
    <property type="entry name" value="TonB-dependent receptor, beta-barrel domain"/>
    <property type="match status" value="1"/>
</dbReference>
<keyword evidence="6 14" id="KW-0812">Transmembrane</keyword>
<dbReference type="Proteomes" id="UP000199677">
    <property type="component" value="Unassembled WGS sequence"/>
</dbReference>
<evidence type="ECO:0000256" key="1">
    <source>
        <dbReference type="ARBA" id="ARBA00004571"/>
    </source>
</evidence>
<dbReference type="InterPro" id="IPR010105">
    <property type="entry name" value="TonB_sidphr_rcpt"/>
</dbReference>
<dbReference type="NCBIfam" id="TIGR01783">
    <property type="entry name" value="TonB-siderophor"/>
    <property type="match status" value="1"/>
</dbReference>
<dbReference type="Pfam" id="PF07715">
    <property type="entry name" value="Plug"/>
    <property type="match status" value="1"/>
</dbReference>
<dbReference type="PROSITE" id="PS52016">
    <property type="entry name" value="TONB_DEPENDENT_REC_3"/>
    <property type="match status" value="1"/>
</dbReference>
<evidence type="ECO:0000313" key="19">
    <source>
        <dbReference type="Proteomes" id="UP000199677"/>
    </source>
</evidence>
<dbReference type="CDD" id="cd01347">
    <property type="entry name" value="ligand_gated_channel"/>
    <property type="match status" value="1"/>
</dbReference>
<keyword evidence="11 14" id="KW-0472">Membrane</keyword>
<dbReference type="PANTHER" id="PTHR32552">
    <property type="entry name" value="FERRICHROME IRON RECEPTOR-RELATED"/>
    <property type="match status" value="1"/>
</dbReference>
<dbReference type="STRING" id="416873.SAMN04487951_10765"/>
<dbReference type="PANTHER" id="PTHR32552:SF68">
    <property type="entry name" value="FERRICHROME OUTER MEMBRANE TRANSPORTER_PHAGE RECEPTOR"/>
    <property type="match status" value="1"/>
</dbReference>
<evidence type="ECO:0000256" key="6">
    <source>
        <dbReference type="ARBA" id="ARBA00022692"/>
    </source>
</evidence>
<keyword evidence="19" id="KW-1185">Reference proteome</keyword>
<dbReference type="RefSeq" id="WP_089705641.1">
    <property type="nucleotide sequence ID" value="NZ_FNII01000007.1"/>
</dbReference>
<feature type="domain" description="TonB-dependent receptor-like beta-barrel" evidence="16">
    <location>
        <begin position="258"/>
        <end position="682"/>
    </location>
</feature>
<dbReference type="InterPro" id="IPR039426">
    <property type="entry name" value="TonB-dep_rcpt-like"/>
</dbReference>
<protein>
    <submittedName>
        <fullName evidence="18">Iron complex outermembrane recepter protein</fullName>
    </submittedName>
</protein>
<keyword evidence="9" id="KW-0406">Ion transport</keyword>
<dbReference type="Gene3D" id="2.170.130.10">
    <property type="entry name" value="TonB-dependent receptor, plug domain"/>
    <property type="match status" value="1"/>
</dbReference>
<gene>
    <name evidence="18" type="ORF">SAMN04487951_10765</name>
</gene>
<dbReference type="InterPro" id="IPR012910">
    <property type="entry name" value="Plug_dom"/>
</dbReference>
<accession>A0A1H0DCZ2</accession>
<dbReference type="GO" id="GO:0009279">
    <property type="term" value="C:cell outer membrane"/>
    <property type="evidence" value="ECO:0007669"/>
    <property type="project" value="UniProtKB-SubCell"/>
</dbReference>
<evidence type="ECO:0000256" key="8">
    <source>
        <dbReference type="ARBA" id="ARBA00023004"/>
    </source>
</evidence>
<evidence type="ECO:0000313" key="18">
    <source>
        <dbReference type="EMBL" id="SDN67856.1"/>
    </source>
</evidence>
<evidence type="ECO:0000256" key="4">
    <source>
        <dbReference type="ARBA" id="ARBA00022452"/>
    </source>
</evidence>
<evidence type="ECO:0000256" key="3">
    <source>
        <dbReference type="ARBA" id="ARBA00022448"/>
    </source>
</evidence>
<dbReference type="GO" id="GO:0038023">
    <property type="term" value="F:signaling receptor activity"/>
    <property type="evidence" value="ECO:0007669"/>
    <property type="project" value="InterPro"/>
</dbReference>
<dbReference type="SUPFAM" id="SSF56935">
    <property type="entry name" value="Porins"/>
    <property type="match status" value="1"/>
</dbReference>
<evidence type="ECO:0000259" key="16">
    <source>
        <dbReference type="Pfam" id="PF00593"/>
    </source>
</evidence>
<keyword evidence="4 14" id="KW-1134">Transmembrane beta strand</keyword>
<sequence>MTDSSSAVRRNASWLRWQQTTTAILCGTTLVAIPMIGNAQETGESSEDNEGYRLAPIIVNAQAIADDNANTIVARELWMGGKVATSIQDTPASVSVITEKEIEQRDADNTEEVLQYTPGILTGYWGTDNRNDYYKIRGFDATTYRDGMTLGSMRGVREEPYAYERVEVLRGANSTLFGPAAPGGSINFVSKRPKFERFGEGYLGYGSFNHKEAGIDVGDTLDADKTLAYRFTGKVQDSDREYDHSKNDKQFFMGGLTWEPTAYTTATVIFDYLKRDNTPNSGGYPFDKEYDRSNFFGEPDYNFHAVDRSSITGMLTHDFDNGLTLRGNLRYSDLTDDYGYVYITDNLARTGTLVDRGYIGRDREAQELIGNAILQYDTSFGPVDSSTLGGIEYSDVSSKTTSVYAPGDPIDVSNPVYQGAPSSLTPYSANDQDNRTRSVFLTQNLSFYDHVIVTAGVRNDSMDLSSKDLTGTTASDDVSETSYRGALTYKFNDELSTYYSYVESIAPPAIGVKPERGKQHELGVKYAPEGMNALFSAAVYELNKDNESIAVVQDNGSIEQETVGESRVRGFDLEAKAELTDNLSLTGGYSYMDQEVIRGTLSDGTSIEGNQFATAPKQTISLWTHYSLPDTGMSFGLGARYVDSYYFDAANTSKSESATLFDASFGYQFVKDTDLTVNVSNLLDKQYVVNSGTADFYNQGREISAKVSYRW</sequence>
<keyword evidence="5" id="KW-0410">Iron transport</keyword>
<feature type="domain" description="TonB-dependent receptor plug" evidence="17">
    <location>
        <begin position="87"/>
        <end position="184"/>
    </location>
</feature>
<dbReference type="AlphaFoldDB" id="A0A1H0DCZ2"/>
<evidence type="ECO:0000256" key="10">
    <source>
        <dbReference type="ARBA" id="ARBA00023077"/>
    </source>
</evidence>
<keyword evidence="8" id="KW-0408">Iron</keyword>
<keyword evidence="3 14" id="KW-0813">Transport</keyword>
<evidence type="ECO:0000256" key="14">
    <source>
        <dbReference type="PROSITE-ProRule" id="PRU01360"/>
    </source>
</evidence>
<dbReference type="OrthoDB" id="127311at2"/>
<evidence type="ECO:0000259" key="17">
    <source>
        <dbReference type="Pfam" id="PF07715"/>
    </source>
</evidence>
<organism evidence="18 19">
    <name type="scientific">Vreelandella arcis</name>
    <dbReference type="NCBI Taxonomy" id="416873"/>
    <lineage>
        <taxon>Bacteria</taxon>
        <taxon>Pseudomonadati</taxon>
        <taxon>Pseudomonadota</taxon>
        <taxon>Gammaproteobacteria</taxon>
        <taxon>Oceanospirillales</taxon>
        <taxon>Halomonadaceae</taxon>
        <taxon>Vreelandella</taxon>
    </lineage>
</organism>
<keyword evidence="7" id="KW-0732">Signal</keyword>
<dbReference type="GO" id="GO:0015891">
    <property type="term" value="P:siderophore transport"/>
    <property type="evidence" value="ECO:0007669"/>
    <property type="project" value="InterPro"/>
</dbReference>
<evidence type="ECO:0000256" key="13">
    <source>
        <dbReference type="ARBA" id="ARBA00023237"/>
    </source>
</evidence>
<dbReference type="Pfam" id="PF00593">
    <property type="entry name" value="TonB_dep_Rec_b-barrel"/>
    <property type="match status" value="1"/>
</dbReference>
<proteinExistence type="inferred from homology"/>
<evidence type="ECO:0000256" key="9">
    <source>
        <dbReference type="ARBA" id="ARBA00023065"/>
    </source>
</evidence>
<dbReference type="InterPro" id="IPR037066">
    <property type="entry name" value="Plug_dom_sf"/>
</dbReference>